<keyword evidence="9" id="KW-0433">Leucine-rich repeat</keyword>
<evidence type="ECO:0000256" key="5">
    <source>
        <dbReference type="ARBA" id="ARBA00012513"/>
    </source>
</evidence>
<keyword evidence="16 26" id="KW-0067">ATP-binding</keyword>
<evidence type="ECO:0000256" key="17">
    <source>
        <dbReference type="ARBA" id="ARBA00022989"/>
    </source>
</evidence>
<evidence type="ECO:0000256" key="6">
    <source>
        <dbReference type="ARBA" id="ARBA00022475"/>
    </source>
</evidence>
<comment type="subcellular location">
    <subcellularLocation>
        <location evidence="1">Cell membrane</location>
        <topology evidence="1">Single-pass membrane protein</topology>
    </subcellularLocation>
    <subcellularLocation>
        <location evidence="2">Endoplasmic reticulum membrane</location>
        <topology evidence="2">Single-pass membrane protein</topology>
    </subcellularLocation>
    <subcellularLocation>
        <location evidence="3">Membrane</location>
        <topology evidence="3">Single-pass type I membrane protein</topology>
    </subcellularLocation>
</comment>
<dbReference type="InterPro" id="IPR013210">
    <property type="entry name" value="LRR_N_plant-typ"/>
</dbReference>
<accession>A0A6I9Q9A2</accession>
<dbReference type="InterPro" id="IPR008271">
    <property type="entry name" value="Ser/Thr_kinase_AS"/>
</dbReference>
<dbReference type="SMART" id="SM00369">
    <property type="entry name" value="LRR_TYP"/>
    <property type="match status" value="10"/>
</dbReference>
<keyword evidence="11 27" id="KW-0812">Transmembrane</keyword>
<evidence type="ECO:0000256" key="13">
    <source>
        <dbReference type="ARBA" id="ARBA00022737"/>
    </source>
</evidence>
<dbReference type="Pfam" id="PF13855">
    <property type="entry name" value="LRR_8"/>
    <property type="match status" value="2"/>
</dbReference>
<evidence type="ECO:0000313" key="31">
    <source>
        <dbReference type="RefSeq" id="XP_010905353.1"/>
    </source>
</evidence>
<proteinExistence type="inferred from homology"/>
<dbReference type="FunFam" id="3.30.200.20:FF:000432">
    <property type="entry name" value="LRR receptor-like serine/threonine-protein kinase EFR"/>
    <property type="match status" value="1"/>
</dbReference>
<dbReference type="Pfam" id="PF07714">
    <property type="entry name" value="PK_Tyr_Ser-Thr"/>
    <property type="match status" value="1"/>
</dbReference>
<feature type="signal peptide" evidence="28">
    <location>
        <begin position="1"/>
        <end position="35"/>
    </location>
</feature>
<dbReference type="InterPro" id="IPR051809">
    <property type="entry name" value="Plant_receptor-like_S/T_kinase"/>
</dbReference>
<keyword evidence="13" id="KW-0677">Repeat</keyword>
<dbReference type="FunFam" id="1.10.510.10:FF:000358">
    <property type="entry name" value="Putative leucine-rich repeat receptor-like serine/threonine-protein kinase"/>
    <property type="match status" value="1"/>
</dbReference>
<dbReference type="FunFam" id="3.80.10.10:FF:000288">
    <property type="entry name" value="LRR receptor-like serine/threonine-protein kinase EFR"/>
    <property type="match status" value="1"/>
</dbReference>
<evidence type="ECO:0000256" key="20">
    <source>
        <dbReference type="ARBA" id="ARBA00023180"/>
    </source>
</evidence>
<comment type="function">
    <text evidence="23">Receptor kinase that detects X.oryzae pv. oryzae protein Ax21 to promote innate immunity. Following X.oryzae pv. oryzae protein Ax21 detection, undergoes cleavage, releasing the processed protein kinase Xa21 chain.</text>
</comment>
<dbReference type="GeneID" id="105032580"/>
<dbReference type="SUPFAM" id="SSF52058">
    <property type="entry name" value="L domain-like"/>
    <property type="match status" value="2"/>
</dbReference>
<dbReference type="InterPro" id="IPR055414">
    <property type="entry name" value="LRR_R13L4/SHOC2-like"/>
</dbReference>
<dbReference type="SMART" id="SM00220">
    <property type="entry name" value="S_TKc"/>
    <property type="match status" value="1"/>
</dbReference>
<evidence type="ECO:0000256" key="25">
    <source>
        <dbReference type="ARBA" id="ARBA00072040"/>
    </source>
</evidence>
<keyword evidence="20" id="KW-0325">Glycoprotein</keyword>
<dbReference type="GO" id="GO:0005886">
    <property type="term" value="C:plasma membrane"/>
    <property type="evidence" value="ECO:0007669"/>
    <property type="project" value="UniProtKB-SubCell"/>
</dbReference>
<dbReference type="AlphaFoldDB" id="A0A6I9Q9A2"/>
<evidence type="ECO:0000313" key="30">
    <source>
        <dbReference type="Proteomes" id="UP000504607"/>
    </source>
</evidence>
<evidence type="ECO:0000256" key="14">
    <source>
        <dbReference type="ARBA" id="ARBA00022741"/>
    </source>
</evidence>
<evidence type="ECO:0000256" key="4">
    <source>
        <dbReference type="ARBA" id="ARBA00008684"/>
    </source>
</evidence>
<evidence type="ECO:0000259" key="29">
    <source>
        <dbReference type="PROSITE" id="PS50011"/>
    </source>
</evidence>
<dbReference type="InterPro" id="IPR000719">
    <property type="entry name" value="Prot_kinase_dom"/>
</dbReference>
<feature type="chain" id="PRO_5026692909" description="Receptor kinase-like protein Xa21" evidence="28">
    <location>
        <begin position="36"/>
        <end position="1100"/>
    </location>
</feature>
<keyword evidence="19" id="KW-0675">Receptor</keyword>
<dbReference type="Gene3D" id="3.80.10.10">
    <property type="entry name" value="Ribonuclease Inhibitor"/>
    <property type="match status" value="4"/>
</dbReference>
<dbReference type="SMART" id="SM00365">
    <property type="entry name" value="LRR_SD22"/>
    <property type="match status" value="4"/>
</dbReference>
<dbReference type="GO" id="GO:0005789">
    <property type="term" value="C:endoplasmic reticulum membrane"/>
    <property type="evidence" value="ECO:0007669"/>
    <property type="project" value="UniProtKB-SubCell"/>
</dbReference>
<dbReference type="Pfam" id="PF23598">
    <property type="entry name" value="LRR_14"/>
    <property type="match status" value="1"/>
</dbReference>
<keyword evidence="10" id="KW-0808">Transferase</keyword>
<evidence type="ECO:0000256" key="18">
    <source>
        <dbReference type="ARBA" id="ARBA00023136"/>
    </source>
</evidence>
<dbReference type="PRINTS" id="PR00019">
    <property type="entry name" value="LEURICHRPT"/>
</dbReference>
<evidence type="ECO:0000256" key="26">
    <source>
        <dbReference type="PROSITE-ProRule" id="PRU10141"/>
    </source>
</evidence>
<keyword evidence="14 26" id="KW-0547">Nucleotide-binding</keyword>
<dbReference type="SUPFAM" id="SSF56112">
    <property type="entry name" value="Protein kinase-like (PK-like)"/>
    <property type="match status" value="1"/>
</dbReference>
<evidence type="ECO:0000256" key="12">
    <source>
        <dbReference type="ARBA" id="ARBA00022729"/>
    </source>
</evidence>
<keyword evidence="15" id="KW-0418">Kinase</keyword>
<dbReference type="EC" id="2.7.11.1" evidence="5"/>
<evidence type="ECO:0000256" key="22">
    <source>
        <dbReference type="ARBA" id="ARBA00048679"/>
    </source>
</evidence>
<evidence type="ECO:0000256" key="1">
    <source>
        <dbReference type="ARBA" id="ARBA00004162"/>
    </source>
</evidence>
<evidence type="ECO:0000256" key="24">
    <source>
        <dbReference type="ARBA" id="ARBA00056628"/>
    </source>
</evidence>
<dbReference type="Gene3D" id="1.10.510.10">
    <property type="entry name" value="Transferase(Phosphotransferase) domain 1"/>
    <property type="match status" value="1"/>
</dbReference>
<comment type="catalytic activity">
    <reaction evidence="21">
        <text>L-threonyl-[protein] + ATP = O-phospho-L-threonyl-[protein] + ADP + H(+)</text>
        <dbReference type="Rhea" id="RHEA:46608"/>
        <dbReference type="Rhea" id="RHEA-COMP:11060"/>
        <dbReference type="Rhea" id="RHEA-COMP:11605"/>
        <dbReference type="ChEBI" id="CHEBI:15378"/>
        <dbReference type="ChEBI" id="CHEBI:30013"/>
        <dbReference type="ChEBI" id="CHEBI:30616"/>
        <dbReference type="ChEBI" id="CHEBI:61977"/>
        <dbReference type="ChEBI" id="CHEBI:456216"/>
        <dbReference type="EC" id="2.7.11.1"/>
    </reaction>
</comment>
<keyword evidence="7" id="KW-0723">Serine/threonine-protein kinase</keyword>
<keyword evidence="30" id="KW-1185">Reference proteome</keyword>
<dbReference type="Pfam" id="PF08263">
    <property type="entry name" value="LRRNT_2"/>
    <property type="match status" value="1"/>
</dbReference>
<evidence type="ECO:0000256" key="2">
    <source>
        <dbReference type="ARBA" id="ARBA00004389"/>
    </source>
</evidence>
<dbReference type="PROSITE" id="PS50011">
    <property type="entry name" value="PROTEIN_KINASE_DOM"/>
    <property type="match status" value="1"/>
</dbReference>
<evidence type="ECO:0000256" key="16">
    <source>
        <dbReference type="ARBA" id="ARBA00022840"/>
    </source>
</evidence>
<dbReference type="FunFam" id="3.80.10.10:FF:001158">
    <property type="entry name" value="Leucine-rich repeat protein kinase family protein"/>
    <property type="match status" value="1"/>
</dbReference>
<gene>
    <name evidence="31" type="primary">LOC105032580</name>
</gene>
<dbReference type="RefSeq" id="XP_010905353.1">
    <property type="nucleotide sequence ID" value="XM_010907051.2"/>
</dbReference>
<keyword evidence="6" id="KW-1003">Cell membrane</keyword>
<comment type="similarity">
    <text evidence="4">Belongs to the protein kinase superfamily. Ser/Thr protein kinase family.</text>
</comment>
<evidence type="ECO:0000256" key="10">
    <source>
        <dbReference type="ARBA" id="ARBA00022679"/>
    </source>
</evidence>
<organism evidence="30 31">
    <name type="scientific">Elaeis guineensis var. tenera</name>
    <name type="common">Oil palm</name>
    <dbReference type="NCBI Taxonomy" id="51953"/>
    <lineage>
        <taxon>Eukaryota</taxon>
        <taxon>Viridiplantae</taxon>
        <taxon>Streptophyta</taxon>
        <taxon>Embryophyta</taxon>
        <taxon>Tracheophyta</taxon>
        <taxon>Spermatophyta</taxon>
        <taxon>Magnoliopsida</taxon>
        <taxon>Liliopsida</taxon>
        <taxon>Arecaceae</taxon>
        <taxon>Arecoideae</taxon>
        <taxon>Cocoseae</taxon>
        <taxon>Elaeidinae</taxon>
        <taxon>Elaeis</taxon>
    </lineage>
</organism>
<keyword evidence="18 27" id="KW-0472">Membrane</keyword>
<dbReference type="InterPro" id="IPR032675">
    <property type="entry name" value="LRR_dom_sf"/>
</dbReference>
<evidence type="ECO:0000256" key="19">
    <source>
        <dbReference type="ARBA" id="ARBA00023170"/>
    </source>
</evidence>
<dbReference type="InParanoid" id="A0A6I9Q9A2"/>
<dbReference type="GO" id="GO:0005524">
    <property type="term" value="F:ATP binding"/>
    <property type="evidence" value="ECO:0007669"/>
    <property type="project" value="UniProtKB-UniRule"/>
</dbReference>
<evidence type="ECO:0000256" key="9">
    <source>
        <dbReference type="ARBA" id="ARBA00022614"/>
    </source>
</evidence>
<feature type="binding site" evidence="26">
    <location>
        <position position="812"/>
    </location>
    <ligand>
        <name>ATP</name>
        <dbReference type="ChEBI" id="CHEBI:30616"/>
    </ligand>
</feature>
<dbReference type="InterPro" id="IPR003591">
    <property type="entry name" value="Leu-rich_rpt_typical-subtyp"/>
</dbReference>
<evidence type="ECO:0000256" key="8">
    <source>
        <dbReference type="ARBA" id="ARBA00022553"/>
    </source>
</evidence>
<evidence type="ECO:0000256" key="7">
    <source>
        <dbReference type="ARBA" id="ARBA00022527"/>
    </source>
</evidence>
<evidence type="ECO:0000256" key="28">
    <source>
        <dbReference type="SAM" id="SignalP"/>
    </source>
</evidence>
<evidence type="ECO:0000256" key="21">
    <source>
        <dbReference type="ARBA" id="ARBA00047899"/>
    </source>
</evidence>
<dbReference type="InterPro" id="IPR001245">
    <property type="entry name" value="Ser-Thr/Tyr_kinase_cat_dom"/>
</dbReference>
<name>A0A6I9Q9A2_ELAGV</name>
<evidence type="ECO:0000256" key="23">
    <source>
        <dbReference type="ARBA" id="ARBA00054320"/>
    </source>
</evidence>
<dbReference type="Gene3D" id="3.30.200.20">
    <property type="entry name" value="Phosphorylase Kinase, domain 1"/>
    <property type="match status" value="1"/>
</dbReference>
<comment type="catalytic activity">
    <reaction evidence="22">
        <text>L-seryl-[protein] + ATP = O-phospho-L-seryl-[protein] + ADP + H(+)</text>
        <dbReference type="Rhea" id="RHEA:17989"/>
        <dbReference type="Rhea" id="RHEA-COMP:9863"/>
        <dbReference type="Rhea" id="RHEA-COMP:11604"/>
        <dbReference type="ChEBI" id="CHEBI:15378"/>
        <dbReference type="ChEBI" id="CHEBI:29999"/>
        <dbReference type="ChEBI" id="CHEBI:30616"/>
        <dbReference type="ChEBI" id="CHEBI:83421"/>
        <dbReference type="ChEBI" id="CHEBI:456216"/>
        <dbReference type="EC" id="2.7.11.1"/>
    </reaction>
</comment>
<dbReference type="InterPro" id="IPR001611">
    <property type="entry name" value="Leu-rich_rpt"/>
</dbReference>
<dbReference type="PROSITE" id="PS00107">
    <property type="entry name" value="PROTEIN_KINASE_ATP"/>
    <property type="match status" value="1"/>
</dbReference>
<dbReference type="PANTHER" id="PTHR27008:SF499">
    <property type="entry name" value="OS06G0581500 PROTEIN"/>
    <property type="match status" value="1"/>
</dbReference>
<dbReference type="FunFam" id="3.80.10.10:FF:000041">
    <property type="entry name" value="LRR receptor-like serine/threonine-protein kinase ERECTA"/>
    <property type="match status" value="1"/>
</dbReference>
<evidence type="ECO:0000256" key="3">
    <source>
        <dbReference type="ARBA" id="ARBA00004479"/>
    </source>
</evidence>
<dbReference type="GO" id="GO:0004674">
    <property type="term" value="F:protein serine/threonine kinase activity"/>
    <property type="evidence" value="ECO:0007669"/>
    <property type="project" value="UniProtKB-KW"/>
</dbReference>
<reference evidence="31" key="1">
    <citation type="submission" date="2025-08" db="UniProtKB">
        <authorList>
            <consortium name="RefSeq"/>
        </authorList>
    </citation>
    <scope>IDENTIFICATION</scope>
</reference>
<dbReference type="Pfam" id="PF00560">
    <property type="entry name" value="LRR_1"/>
    <property type="match status" value="5"/>
</dbReference>
<feature type="transmembrane region" description="Helical" evidence="27">
    <location>
        <begin position="729"/>
        <end position="752"/>
    </location>
</feature>
<sequence>MDLPIALILTSKVRWPLLLLLLFLLQAALFPQCSGSQTDLLALLAFKAAITHDPIRSLKSWNGTASICRWAGVSCSPRHQERVVALVLESMSLGGSISPSIGNLTYLARLHLPGNKLRGVIPSDIGRLRHLKDLNLSFNSLAGAIPPSLGNLSSLQRLDLSSNKLTGEMPPSIGNLSSLAYLDLSNNSLIGPIPPKITKLLNLSYLDLSSNGLAGGIPPLLGRIEALSVLALASNSLTGIIPPSVGALSSLTYLDLSRNSLDGELPPSFTNLSHLVVLDLSANNLQGHLPEDLGRLTSLQFFQISVNKISGTIPLSIYNISSLQTLNAVDNHLSGTLSPDIGNALPNLQQLHLVGNQLEGPIPISLANASGLHVIDLSRNKFSGGIPANLGSLQDLSWLSLGRNMLKAREANDWAFISSLTNCSQLGFLGLTDNDLSGTLPISIANLSTQLYSLTMGQNRIHGTVPPGIENLVNLNLLELQQNVLSGSIPDSVGRLRKLDALVLFSNNFSGAIPTSIGNLTQLSELYLDGNDLQGGIPGSLGNCQSLNTIDLSGNQLSGSIPGEVLSLSSLSYYLGLSSNFLYGLLPASVGKLINLQTLNISNNRLSGEIPTTIGDCLELEYLYLGGNFFQGFIPSSLGNLKGIIVLDLSLNNLSGPFPDFLADLHYLQHLNISFNDLDGEVPKEGVFNNASAISILGNDKLCGGISDLHLPACPSQTSKKKKSLVLKIIVPIICGILSLILLSSLLITSYLKRNSKKSSYSTPSMDLLKKVSYTELRKATNDFSCSNLIGKGTFGSVYRGILGDDETVAIKVLNLQLQGAFKTFKAECEALRNIRHRNLVKIITTCASVDSRGNDFRALVFQFMPNGSLEKWLHARSDEKFHLKKLSLIERLNIAIDVAAALNYLHNHCEVPIIHCDLKPSNILLDDSMTAHMGDFGLARFLPESTDKSSRDPSSTMTFAVKGSIGYIAPEQGMGGQVSVQSDVYSYGILMLEIFTGKRPTDDMFKDGLTLQKFVEDEFSKGYQVTMIVDPSLFSQESEEMLHVNQGGRQACERIERCLIAVLAIGLSCAKESPGERMEIKDAMTHLQAIKTLLPMPNI</sequence>
<evidence type="ECO:0000256" key="27">
    <source>
        <dbReference type="SAM" id="Phobius"/>
    </source>
</evidence>
<evidence type="ECO:0000256" key="15">
    <source>
        <dbReference type="ARBA" id="ARBA00022777"/>
    </source>
</evidence>
<keyword evidence="17 27" id="KW-1133">Transmembrane helix</keyword>
<keyword evidence="12 28" id="KW-0732">Signal</keyword>
<evidence type="ECO:0000256" key="11">
    <source>
        <dbReference type="ARBA" id="ARBA00022692"/>
    </source>
</evidence>
<dbReference type="FunFam" id="3.80.10.10:FF:000627">
    <property type="entry name" value="Probable leucine-rich repeat receptor-like protein kinase At2g33170"/>
    <property type="match status" value="1"/>
</dbReference>
<dbReference type="InterPro" id="IPR017441">
    <property type="entry name" value="Protein_kinase_ATP_BS"/>
</dbReference>
<comment type="function">
    <text evidence="24">The processed protein kinase Xa21 chain released by protein cleavage after X.oryzae pv. oryzae protein Ax21 detection translocates into the nucleus where it can bind and regulate WRKY62, a transcription factor. Confers resistance to the bacterial pathogen X.oryzae pv. oryzae (Xoo).</text>
</comment>
<keyword evidence="8" id="KW-0597">Phosphoprotein</keyword>
<dbReference type="PROSITE" id="PS00108">
    <property type="entry name" value="PROTEIN_KINASE_ST"/>
    <property type="match status" value="1"/>
</dbReference>
<dbReference type="InterPro" id="IPR011009">
    <property type="entry name" value="Kinase-like_dom_sf"/>
</dbReference>
<feature type="domain" description="Protein kinase" evidence="29">
    <location>
        <begin position="784"/>
        <end position="1090"/>
    </location>
</feature>
<dbReference type="OrthoDB" id="676979at2759"/>
<dbReference type="Proteomes" id="UP000504607">
    <property type="component" value="Unplaced"/>
</dbReference>
<protein>
    <recommendedName>
        <fullName evidence="25">Receptor kinase-like protein Xa21</fullName>
        <ecNumber evidence="5">2.7.11.1</ecNumber>
    </recommendedName>
</protein>
<dbReference type="PANTHER" id="PTHR27008">
    <property type="entry name" value="OS04G0122200 PROTEIN"/>
    <property type="match status" value="1"/>
</dbReference>
<dbReference type="KEGG" id="egu:105032580"/>